<evidence type="ECO:0000256" key="1">
    <source>
        <dbReference type="SAM" id="MobiDB-lite"/>
    </source>
</evidence>
<name>J9GE30_9ZZZZ</name>
<dbReference type="AlphaFoldDB" id="J9GE30"/>
<comment type="caution">
    <text evidence="2">The sequence shown here is derived from an EMBL/GenBank/DDBJ whole genome shotgun (WGS) entry which is preliminary data.</text>
</comment>
<evidence type="ECO:0000313" key="2">
    <source>
        <dbReference type="EMBL" id="EJW97624.1"/>
    </source>
</evidence>
<protein>
    <submittedName>
        <fullName evidence="2">Uncharacterized protein</fullName>
    </submittedName>
</protein>
<sequence>MGIKPVLQTAAHEHVSHSIPINSSTKKHHHSGKQCREAHTHLVENDTSKDEEEHEYVQEGLRTLHRTEGGGVPTAGRLHQILDRRKDVHKDVGTEHGTGKEQEYHPTYGRRITERRFHLICHDILDVIISNSVIILPSGA</sequence>
<proteinExistence type="predicted"/>
<gene>
    <name evidence="2" type="ORF">EVA_14266</name>
</gene>
<accession>J9GE30</accession>
<organism evidence="2">
    <name type="scientific">gut metagenome</name>
    <dbReference type="NCBI Taxonomy" id="749906"/>
    <lineage>
        <taxon>unclassified sequences</taxon>
        <taxon>metagenomes</taxon>
        <taxon>organismal metagenomes</taxon>
    </lineage>
</organism>
<reference evidence="2" key="1">
    <citation type="journal article" date="2012" name="PLoS ONE">
        <title>Gene sets for utilization of primary and secondary nutrition supplies in the distal gut of endangered iberian lynx.</title>
        <authorList>
            <person name="Alcaide M."/>
            <person name="Messina E."/>
            <person name="Richter M."/>
            <person name="Bargiela R."/>
            <person name="Peplies J."/>
            <person name="Huws S.A."/>
            <person name="Newbold C.J."/>
            <person name="Golyshin P.N."/>
            <person name="Simon M.A."/>
            <person name="Lopez G."/>
            <person name="Yakimov M.M."/>
            <person name="Ferrer M."/>
        </authorList>
    </citation>
    <scope>NUCLEOTIDE SEQUENCE</scope>
</reference>
<dbReference type="EMBL" id="AMCI01004668">
    <property type="protein sequence ID" value="EJW97624.1"/>
    <property type="molecule type" value="Genomic_DNA"/>
</dbReference>
<feature type="region of interest" description="Disordered" evidence="1">
    <location>
        <begin position="1"/>
        <end position="37"/>
    </location>
</feature>